<accession>A0ABQ3XDU6</accession>
<dbReference type="RefSeq" id="WP_203798554.1">
    <property type="nucleotide sequence ID" value="NZ_BAAAQE010000018.1"/>
</dbReference>
<reference evidence="2 3" key="1">
    <citation type="submission" date="2021-01" db="EMBL/GenBank/DDBJ databases">
        <title>Whole genome shotgun sequence of Actinoplanes couchii NBRC 106145.</title>
        <authorList>
            <person name="Komaki H."/>
            <person name="Tamura T."/>
        </authorList>
    </citation>
    <scope>NUCLEOTIDE SEQUENCE [LARGE SCALE GENOMIC DNA]</scope>
    <source>
        <strain evidence="2 3">NBRC 106145</strain>
    </source>
</reference>
<feature type="compositionally biased region" description="Basic and acidic residues" evidence="1">
    <location>
        <begin position="14"/>
        <end position="23"/>
    </location>
</feature>
<keyword evidence="3" id="KW-1185">Reference proteome</keyword>
<evidence type="ECO:0000313" key="3">
    <source>
        <dbReference type="Proteomes" id="UP000612282"/>
    </source>
</evidence>
<organism evidence="2 3">
    <name type="scientific">Actinoplanes couchii</name>
    <dbReference type="NCBI Taxonomy" id="403638"/>
    <lineage>
        <taxon>Bacteria</taxon>
        <taxon>Bacillati</taxon>
        <taxon>Actinomycetota</taxon>
        <taxon>Actinomycetes</taxon>
        <taxon>Micromonosporales</taxon>
        <taxon>Micromonosporaceae</taxon>
        <taxon>Actinoplanes</taxon>
    </lineage>
</organism>
<name>A0ABQ3XDU6_9ACTN</name>
<feature type="region of interest" description="Disordered" evidence="1">
    <location>
        <begin position="1"/>
        <end position="50"/>
    </location>
</feature>
<sequence>MKIREPAQQPDIKQQPDIERPIDLNDNPVQKHPKPDEQQPETPTPPEPTD</sequence>
<dbReference type="EMBL" id="BOMG01000061">
    <property type="protein sequence ID" value="GID56679.1"/>
    <property type="molecule type" value="Genomic_DNA"/>
</dbReference>
<dbReference type="Proteomes" id="UP000612282">
    <property type="component" value="Unassembled WGS sequence"/>
</dbReference>
<protein>
    <submittedName>
        <fullName evidence="2">Uncharacterized protein</fullName>
    </submittedName>
</protein>
<comment type="caution">
    <text evidence="2">The sequence shown here is derived from an EMBL/GenBank/DDBJ whole genome shotgun (WGS) entry which is preliminary data.</text>
</comment>
<gene>
    <name evidence="2" type="ORF">Aco03nite_050830</name>
</gene>
<evidence type="ECO:0000313" key="2">
    <source>
        <dbReference type="EMBL" id="GID56679.1"/>
    </source>
</evidence>
<evidence type="ECO:0000256" key="1">
    <source>
        <dbReference type="SAM" id="MobiDB-lite"/>
    </source>
</evidence>
<proteinExistence type="predicted"/>